<dbReference type="InterPro" id="IPR050188">
    <property type="entry name" value="RluA_PseudoU_synthase"/>
</dbReference>
<dbReference type="PROSITE" id="PS50889">
    <property type="entry name" value="S4"/>
    <property type="match status" value="1"/>
</dbReference>
<dbReference type="PROSITE" id="PS01129">
    <property type="entry name" value="PSI_RLU"/>
    <property type="match status" value="1"/>
</dbReference>
<dbReference type="InterPro" id="IPR036986">
    <property type="entry name" value="S4_RNA-bd_sf"/>
</dbReference>
<keyword evidence="2 5" id="KW-0413">Isomerase</keyword>
<reference evidence="8" key="1">
    <citation type="submission" date="2018-05" db="EMBL/GenBank/DDBJ databases">
        <authorList>
            <person name="Hao L."/>
        </authorList>
    </citation>
    <scope>NUCLEOTIDE SEQUENCE [LARGE SCALE GENOMIC DNA]</scope>
</reference>
<dbReference type="CDD" id="cd02869">
    <property type="entry name" value="PseudoU_synth_RluA_like"/>
    <property type="match status" value="1"/>
</dbReference>
<name>A0A2X3L1A8_9BACT</name>
<dbReference type="AlphaFoldDB" id="A0A2X3L1A8"/>
<dbReference type="InterPro" id="IPR006145">
    <property type="entry name" value="PsdUridine_synth_RsuA/RluA"/>
</dbReference>
<proteinExistence type="inferred from homology"/>
<evidence type="ECO:0000256" key="3">
    <source>
        <dbReference type="PIRSR" id="PIRSR606225-1"/>
    </source>
</evidence>
<comment type="catalytic activity">
    <reaction evidence="5">
        <text>a uridine in RNA = a pseudouridine in RNA</text>
        <dbReference type="Rhea" id="RHEA:48348"/>
        <dbReference type="Rhea" id="RHEA-COMP:12068"/>
        <dbReference type="Rhea" id="RHEA-COMP:12069"/>
        <dbReference type="ChEBI" id="CHEBI:65314"/>
        <dbReference type="ChEBI" id="CHEBI:65315"/>
    </reaction>
</comment>
<keyword evidence="4" id="KW-0694">RNA-binding</keyword>
<comment type="similarity">
    <text evidence="1 5">Belongs to the pseudouridine synthase RluA family.</text>
</comment>
<dbReference type="EC" id="5.4.99.-" evidence="5"/>
<gene>
    <name evidence="7" type="ORF">BARAN1_0546</name>
</gene>
<feature type="active site" evidence="3">
    <location>
        <position position="125"/>
    </location>
</feature>
<keyword evidence="8" id="KW-1185">Reference proteome</keyword>
<protein>
    <recommendedName>
        <fullName evidence="5">Pseudouridine synthase</fullName>
        <ecNumber evidence="5">5.4.99.-</ecNumber>
    </recommendedName>
</protein>
<dbReference type="KEGG" id="bana:BARAN1_0546"/>
<dbReference type="GO" id="GO:0003723">
    <property type="term" value="F:RNA binding"/>
    <property type="evidence" value="ECO:0007669"/>
    <property type="project" value="UniProtKB-KW"/>
</dbReference>
<dbReference type="PANTHER" id="PTHR21600:SF87">
    <property type="entry name" value="RNA PSEUDOURIDYLATE SYNTHASE DOMAIN-CONTAINING PROTEIN 1"/>
    <property type="match status" value="1"/>
</dbReference>
<dbReference type="Proteomes" id="UP000249818">
    <property type="component" value="Chromosome BARAN1"/>
</dbReference>
<evidence type="ECO:0000256" key="5">
    <source>
        <dbReference type="RuleBase" id="RU362028"/>
    </source>
</evidence>
<dbReference type="GO" id="GO:0009982">
    <property type="term" value="F:pseudouridine synthase activity"/>
    <property type="evidence" value="ECO:0007669"/>
    <property type="project" value="InterPro"/>
</dbReference>
<feature type="domain" description="Pseudouridine synthase RsuA/RluA-like" evidence="6">
    <location>
        <begin position="77"/>
        <end position="227"/>
    </location>
</feature>
<sequence>MGEGEDGERLDRLLARRLAIPRSQAQSLIASEAVHIGGRTPSRSRRLRAGEEIEVTWSGPGIVPTPAAIPVLYEDSDLIVVNKPRGLPVHPGGPGTTVSVVSILLARGPLAPAAPNRPGVVHRLDAATTGALVVAKTPVALEGLIAQFRARTVNKEYLAVVHGALAVDEGTIAGRIGRDGARPWRMRIGGAKDAHTEFSVLGRREDEALLVVRPRTGRTHQIRVHLATIGHPVVGDPLYGRGGGPLLLHAWRLGFRHPASGAWMECEAEPPPEFASWFGG</sequence>
<dbReference type="SUPFAM" id="SSF55174">
    <property type="entry name" value="Alpha-L RNA-binding motif"/>
    <property type="match status" value="1"/>
</dbReference>
<comment type="function">
    <text evidence="5">Responsible for synthesis of pseudouridine from uracil.</text>
</comment>
<dbReference type="EMBL" id="LS483254">
    <property type="protein sequence ID" value="SQD92570.1"/>
    <property type="molecule type" value="Genomic_DNA"/>
</dbReference>
<evidence type="ECO:0000259" key="6">
    <source>
        <dbReference type="Pfam" id="PF00849"/>
    </source>
</evidence>
<organism evidence="7 8">
    <name type="scientific">Candidatus Bipolaricaulis anaerobius</name>
    <dbReference type="NCBI Taxonomy" id="2026885"/>
    <lineage>
        <taxon>Bacteria</taxon>
        <taxon>Candidatus Bipolaricaulota</taxon>
        <taxon>Candidatus Bipolaricaulia</taxon>
        <taxon>Candidatus Bipolaricaulales</taxon>
        <taxon>Candidatus Bipolaricaulaceae</taxon>
        <taxon>Candidatus Bipolaricaulis</taxon>
    </lineage>
</organism>
<dbReference type="Pfam" id="PF00849">
    <property type="entry name" value="PseudoU_synth_2"/>
    <property type="match status" value="1"/>
</dbReference>
<evidence type="ECO:0000313" key="8">
    <source>
        <dbReference type="Proteomes" id="UP000249818"/>
    </source>
</evidence>
<dbReference type="Gene3D" id="3.30.2350.10">
    <property type="entry name" value="Pseudouridine synthase"/>
    <property type="match status" value="1"/>
</dbReference>
<dbReference type="SUPFAM" id="SSF55120">
    <property type="entry name" value="Pseudouridine synthase"/>
    <property type="match status" value="1"/>
</dbReference>
<evidence type="ECO:0000256" key="1">
    <source>
        <dbReference type="ARBA" id="ARBA00010876"/>
    </source>
</evidence>
<dbReference type="InterPro" id="IPR006224">
    <property type="entry name" value="PsdUridine_synth_RluA-like_CS"/>
</dbReference>
<dbReference type="GO" id="GO:0000455">
    <property type="term" value="P:enzyme-directed rRNA pseudouridine synthesis"/>
    <property type="evidence" value="ECO:0007669"/>
    <property type="project" value="TreeGrafter"/>
</dbReference>
<accession>A0A2X3L1A8</accession>
<evidence type="ECO:0000256" key="2">
    <source>
        <dbReference type="ARBA" id="ARBA00023235"/>
    </source>
</evidence>
<evidence type="ECO:0000256" key="4">
    <source>
        <dbReference type="PROSITE-ProRule" id="PRU00182"/>
    </source>
</evidence>
<dbReference type="NCBIfam" id="TIGR00005">
    <property type="entry name" value="rluA_subfam"/>
    <property type="match status" value="1"/>
</dbReference>
<dbReference type="Gene3D" id="3.10.290.10">
    <property type="entry name" value="RNA-binding S4 domain"/>
    <property type="match status" value="1"/>
</dbReference>
<dbReference type="PANTHER" id="PTHR21600">
    <property type="entry name" value="MITOCHONDRIAL RNA PSEUDOURIDINE SYNTHASE"/>
    <property type="match status" value="1"/>
</dbReference>
<evidence type="ECO:0000313" key="7">
    <source>
        <dbReference type="EMBL" id="SQD92570.1"/>
    </source>
</evidence>
<dbReference type="InterPro" id="IPR020103">
    <property type="entry name" value="PsdUridine_synth_cat_dom_sf"/>
</dbReference>
<dbReference type="InterPro" id="IPR006225">
    <property type="entry name" value="PsdUridine_synth_RluC/D"/>
</dbReference>
<dbReference type="GO" id="GO:0140098">
    <property type="term" value="F:catalytic activity, acting on RNA"/>
    <property type="evidence" value="ECO:0007669"/>
    <property type="project" value="UniProtKB-ARBA"/>
</dbReference>